<dbReference type="PANTHER" id="PTHR11021">
    <property type="entry name" value="SMALL NUCLEAR RIBONUCLEOPROTEIN F SNRNP-F"/>
    <property type="match status" value="1"/>
</dbReference>
<evidence type="ECO:0000313" key="18">
    <source>
        <dbReference type="EMBL" id="KAI9634664.1"/>
    </source>
</evidence>
<dbReference type="SMART" id="SM00651">
    <property type="entry name" value="Sm"/>
    <property type="match status" value="1"/>
</dbReference>
<evidence type="ECO:0000256" key="16">
    <source>
        <dbReference type="PIRNR" id="PIRNR006609"/>
    </source>
</evidence>
<evidence type="ECO:0000256" key="4">
    <source>
        <dbReference type="ARBA" id="ARBA00014768"/>
    </source>
</evidence>
<evidence type="ECO:0000256" key="1">
    <source>
        <dbReference type="ARBA" id="ARBA00004123"/>
    </source>
</evidence>
<evidence type="ECO:0000259" key="17">
    <source>
        <dbReference type="PROSITE" id="PS52002"/>
    </source>
</evidence>
<dbReference type="GO" id="GO:0046540">
    <property type="term" value="C:U4/U6 x U5 tri-snRNP complex"/>
    <property type="evidence" value="ECO:0007669"/>
    <property type="project" value="TreeGrafter"/>
</dbReference>
<evidence type="ECO:0000256" key="9">
    <source>
        <dbReference type="ARBA" id="ARBA00022728"/>
    </source>
</evidence>
<evidence type="ECO:0000256" key="15">
    <source>
        <dbReference type="ARBA" id="ARBA00025892"/>
    </source>
</evidence>
<dbReference type="GO" id="GO:0005732">
    <property type="term" value="C:sno(s)RNA-containing ribonucleoprotein complex"/>
    <property type="evidence" value="ECO:0007669"/>
    <property type="project" value="TreeGrafter"/>
</dbReference>
<evidence type="ECO:0000256" key="8">
    <source>
        <dbReference type="ARBA" id="ARBA00022694"/>
    </source>
</evidence>
<dbReference type="GO" id="GO:0005730">
    <property type="term" value="C:nucleolus"/>
    <property type="evidence" value="ECO:0007669"/>
    <property type="project" value="TreeGrafter"/>
</dbReference>
<name>A0AA38LUB0_9TREE</name>
<dbReference type="GO" id="GO:0030490">
    <property type="term" value="P:maturation of SSU-rRNA"/>
    <property type="evidence" value="ECO:0007669"/>
    <property type="project" value="TreeGrafter"/>
</dbReference>
<comment type="subcellular location">
    <subcellularLocation>
        <location evidence="2">Cytoplasm</location>
    </subcellularLocation>
    <subcellularLocation>
        <location evidence="1 16">Nucleus</location>
    </subcellularLocation>
</comment>
<evidence type="ECO:0000256" key="5">
    <source>
        <dbReference type="ARBA" id="ARBA00022490"/>
    </source>
</evidence>
<dbReference type="GO" id="GO:0000932">
    <property type="term" value="C:P-body"/>
    <property type="evidence" value="ECO:0007669"/>
    <property type="project" value="TreeGrafter"/>
</dbReference>
<keyword evidence="19" id="KW-1185">Reference proteome</keyword>
<evidence type="ECO:0000256" key="7">
    <source>
        <dbReference type="ARBA" id="ARBA00022664"/>
    </source>
</evidence>
<gene>
    <name evidence="18" type="ORF">MKK02DRAFT_16541</name>
</gene>
<reference evidence="18" key="1">
    <citation type="journal article" date="2022" name="G3 (Bethesda)">
        <title>High quality genome of the basidiomycete yeast Dioszegia hungarica PDD-24b-2 isolated from cloud water.</title>
        <authorList>
            <person name="Jarrige D."/>
            <person name="Haridas S."/>
            <person name="Bleykasten-Grosshans C."/>
            <person name="Joly M."/>
            <person name="Nadalig T."/>
            <person name="Sancelme M."/>
            <person name="Vuilleumier S."/>
            <person name="Grigoriev I.V."/>
            <person name="Amato P."/>
            <person name="Bringel F."/>
        </authorList>
    </citation>
    <scope>NUCLEOTIDE SEQUENCE</scope>
    <source>
        <strain evidence="18">PDD-24b-2</strain>
    </source>
</reference>
<evidence type="ECO:0000313" key="19">
    <source>
        <dbReference type="Proteomes" id="UP001164286"/>
    </source>
</evidence>
<evidence type="ECO:0000256" key="14">
    <source>
        <dbReference type="ARBA" id="ARBA00025365"/>
    </source>
</evidence>
<dbReference type="Proteomes" id="UP001164286">
    <property type="component" value="Unassembled WGS sequence"/>
</dbReference>
<dbReference type="InterPro" id="IPR001163">
    <property type="entry name" value="Sm_dom_euk/arc"/>
</dbReference>
<evidence type="ECO:0000256" key="13">
    <source>
        <dbReference type="ARBA" id="ARBA00023274"/>
    </source>
</evidence>
<evidence type="ECO:0000256" key="3">
    <source>
        <dbReference type="ARBA" id="ARBA00007927"/>
    </source>
</evidence>
<accession>A0AA38LUB0</accession>
<keyword evidence="8" id="KW-0819">tRNA processing</keyword>
<keyword evidence="7 16" id="KW-0507">mRNA processing</keyword>
<keyword evidence="13 16" id="KW-0687">Ribonucleoprotein</keyword>
<keyword evidence="12 16" id="KW-0539">Nucleus</keyword>
<dbReference type="GeneID" id="77724852"/>
<dbReference type="PANTHER" id="PTHR11021:SF1">
    <property type="entry name" value="U6 SNRNA-ASSOCIATED SM-LIKE PROTEIN LSM6"/>
    <property type="match status" value="1"/>
</dbReference>
<evidence type="ECO:0000256" key="11">
    <source>
        <dbReference type="ARBA" id="ARBA00023187"/>
    </source>
</evidence>
<dbReference type="GO" id="GO:0008033">
    <property type="term" value="P:tRNA processing"/>
    <property type="evidence" value="ECO:0007669"/>
    <property type="project" value="UniProtKB-KW"/>
</dbReference>
<comment type="function">
    <text evidence="14">Component of LSm protein complexes, which are involved in RNA processing and may function in a chaperone-like manner, facilitating the efficient association of RNA processing factors with their substrates. Component of the cytoplasmic LSM1-LSM7 complex, which is thought to be involved in mRNA degradation by activating the decapping step in the 5'-to-3' mRNA decay pathway. Component of the nuclear LSM2-LSM8 complex, which is involved in splicing of nuclear mRNAs. LSM2-LSM8 associates with multiple snRNP complexes containing the U6 snRNA (U4/U6 di-snRNP, spliceosomal U4/U6.U5 tri-snRNP, and free U6 snRNP). It binds directly to the 3'-terminal U-tract of U6 snRNA and plays a role in the biogenesis and stability of the U6 snRNP and U4/U6 snRNP complexes. LSM2-LSM8 probably also is involved degradation of nuclear pre-mRNA by targeting them for decapping, and in processing of pre-tRNAs, pre-rRNAs and U3 snoRNA.</text>
</comment>
<keyword evidence="9 16" id="KW-0747">Spliceosome</keyword>
<keyword evidence="6" id="KW-0698">rRNA processing</keyword>
<keyword evidence="5" id="KW-0963">Cytoplasm</keyword>
<keyword evidence="10 16" id="KW-0694">RNA-binding</keyword>
<protein>
    <recommendedName>
        <fullName evidence="4">U6 snRNA-associated Sm-like protein LSm6</fullName>
    </recommendedName>
</protein>
<comment type="similarity">
    <text evidence="3 16">Belongs to the snRNP Sm proteins family. SmF/LSm6 subfamily.</text>
</comment>
<dbReference type="Pfam" id="PF01423">
    <property type="entry name" value="LSM"/>
    <property type="match status" value="1"/>
</dbReference>
<feature type="domain" description="Sm" evidence="17">
    <location>
        <begin position="17"/>
        <end position="89"/>
    </location>
</feature>
<dbReference type="PROSITE" id="PS52002">
    <property type="entry name" value="SM"/>
    <property type="match status" value="1"/>
</dbReference>
<dbReference type="InterPro" id="IPR016487">
    <property type="entry name" value="Lsm6/sSmF"/>
</dbReference>
<proteinExistence type="inferred from homology"/>
<comment type="subunit">
    <text evidence="15">Component of the heptameric LSM1-LSM7 complex, which consists of LSM1, LSM2, LSM3, LSM4, LSM5, LSM6 and LSM7. Component of the heptameric LSM2-LSM8 complex, which consists of LSM2, LSM3, LSM4, LSM5, LSM6, LSM7 and LSM8. The LSm subunits form a seven-membered ring structure with a doughnut shape.</text>
</comment>
<comment type="caution">
    <text evidence="18">The sequence shown here is derived from an EMBL/GenBank/DDBJ whole genome shotgun (WGS) entry which is preliminary data.</text>
</comment>
<organism evidence="18 19">
    <name type="scientific">Dioszegia hungarica</name>
    <dbReference type="NCBI Taxonomy" id="4972"/>
    <lineage>
        <taxon>Eukaryota</taxon>
        <taxon>Fungi</taxon>
        <taxon>Dikarya</taxon>
        <taxon>Basidiomycota</taxon>
        <taxon>Agaricomycotina</taxon>
        <taxon>Tremellomycetes</taxon>
        <taxon>Tremellales</taxon>
        <taxon>Bulleribasidiaceae</taxon>
        <taxon>Dioszegia</taxon>
    </lineage>
</organism>
<dbReference type="GO" id="GO:0003723">
    <property type="term" value="F:RNA binding"/>
    <property type="evidence" value="ECO:0007669"/>
    <property type="project" value="UniProtKB-UniRule"/>
</dbReference>
<dbReference type="RefSeq" id="XP_052944441.1">
    <property type="nucleotide sequence ID" value="XM_053085651.1"/>
</dbReference>
<dbReference type="AlphaFoldDB" id="A0AA38LUB0"/>
<dbReference type="GO" id="GO:0005681">
    <property type="term" value="C:spliceosomal complex"/>
    <property type="evidence" value="ECO:0007669"/>
    <property type="project" value="UniProtKB-KW"/>
</dbReference>
<evidence type="ECO:0000256" key="6">
    <source>
        <dbReference type="ARBA" id="ARBA00022552"/>
    </source>
</evidence>
<dbReference type="Gene3D" id="2.30.30.100">
    <property type="match status" value="1"/>
</dbReference>
<dbReference type="SUPFAM" id="SSF50182">
    <property type="entry name" value="Sm-like ribonucleoproteins"/>
    <property type="match status" value="1"/>
</dbReference>
<keyword evidence="11 16" id="KW-0508">mRNA splicing</keyword>
<dbReference type="InterPro" id="IPR010920">
    <property type="entry name" value="LSM_dom_sf"/>
</dbReference>
<evidence type="ECO:0000256" key="2">
    <source>
        <dbReference type="ARBA" id="ARBA00004496"/>
    </source>
</evidence>
<dbReference type="EMBL" id="JAKWFO010000006">
    <property type="protein sequence ID" value="KAI9634664.1"/>
    <property type="molecule type" value="Genomic_DNA"/>
</dbReference>
<sequence>MDSASPEPQANAPLAGSPSDFLKNIVGKKVKVRIGSGVDYHGQLTCLDGYMNVALEDAEEWANGRVTARYGDCFVRGNNGEYVCVLEQGLRLAFSLSQSVIRSRRLGWG</sequence>
<dbReference type="GO" id="GO:0000398">
    <property type="term" value="P:mRNA splicing, via spliceosome"/>
    <property type="evidence" value="ECO:0007669"/>
    <property type="project" value="InterPro"/>
</dbReference>
<dbReference type="FunFam" id="2.30.30.100:FF:000044">
    <property type="entry name" value="Probable U6 snRNA-associated Sm-like protein LSm6"/>
    <property type="match status" value="1"/>
</dbReference>
<evidence type="ECO:0000256" key="10">
    <source>
        <dbReference type="ARBA" id="ARBA00022884"/>
    </source>
</evidence>
<evidence type="ECO:0000256" key="12">
    <source>
        <dbReference type="ARBA" id="ARBA00023242"/>
    </source>
</evidence>
<dbReference type="CDD" id="cd01726">
    <property type="entry name" value="LSm6"/>
    <property type="match status" value="1"/>
</dbReference>
<dbReference type="InterPro" id="IPR047575">
    <property type="entry name" value="Sm"/>
</dbReference>
<dbReference type="GO" id="GO:0005688">
    <property type="term" value="C:U6 snRNP"/>
    <property type="evidence" value="ECO:0007669"/>
    <property type="project" value="TreeGrafter"/>
</dbReference>